<gene>
    <name evidence="3" type="ORF">FD24_GL001674</name>
</gene>
<dbReference type="AlphaFoldDB" id="A0A837R681"/>
<dbReference type="EMBL" id="AZCU01000020">
    <property type="protein sequence ID" value="KRK22806.1"/>
    <property type="molecule type" value="Genomic_DNA"/>
</dbReference>
<feature type="transmembrane region" description="Helical" evidence="2">
    <location>
        <begin position="13"/>
        <end position="30"/>
    </location>
</feature>
<comment type="caution">
    <text evidence="3">The sequence shown here is derived from an EMBL/GenBank/DDBJ whole genome shotgun (WGS) entry which is preliminary data.</text>
</comment>
<evidence type="ECO:0000256" key="1">
    <source>
        <dbReference type="SAM" id="MobiDB-lite"/>
    </source>
</evidence>
<feature type="region of interest" description="Disordered" evidence="1">
    <location>
        <begin position="35"/>
        <end position="65"/>
    </location>
</feature>
<accession>A0A837R681</accession>
<protein>
    <submittedName>
        <fullName evidence="3">Uncharacterized protein</fullName>
    </submittedName>
</protein>
<sequence length="65" mass="7755">MLLGMTIYSSLKLGIRLVVYIVLGGLVLYIRHRNRKKSQREMDEETKKLMARTKRDENGKYPWEK</sequence>
<keyword evidence="2" id="KW-1133">Transmembrane helix</keyword>
<evidence type="ECO:0000313" key="3">
    <source>
        <dbReference type="EMBL" id="KRK22806.1"/>
    </source>
</evidence>
<reference evidence="3 4" key="1">
    <citation type="journal article" date="2015" name="Genome Announc.">
        <title>Expanding the biotechnology potential of lactobacilli through comparative genomics of 213 strains and associated genera.</title>
        <authorList>
            <person name="Sun Z."/>
            <person name="Harris H.M."/>
            <person name="McCann A."/>
            <person name="Guo C."/>
            <person name="Argimon S."/>
            <person name="Zhang W."/>
            <person name="Yang X."/>
            <person name="Jeffery I.B."/>
            <person name="Cooney J.C."/>
            <person name="Kagawa T.F."/>
            <person name="Liu W."/>
            <person name="Song Y."/>
            <person name="Salvetti E."/>
            <person name="Wrobel A."/>
            <person name="Rasinkangas P."/>
            <person name="Parkhill J."/>
            <person name="Rea M.C."/>
            <person name="O'Sullivan O."/>
            <person name="Ritari J."/>
            <person name="Douillard F.P."/>
            <person name="Paul Ross R."/>
            <person name="Yang R."/>
            <person name="Briner A.E."/>
            <person name="Felis G.E."/>
            <person name="de Vos W.M."/>
            <person name="Barrangou R."/>
            <person name="Klaenhammer T.R."/>
            <person name="Caufield P.W."/>
            <person name="Cui Y."/>
            <person name="Zhang H."/>
            <person name="O'Toole P.W."/>
        </authorList>
    </citation>
    <scope>NUCLEOTIDE SEQUENCE [LARGE SCALE GENOMIC DNA]</scope>
    <source>
        <strain evidence="3 4">DSM 20314</strain>
    </source>
</reference>
<feature type="compositionally biased region" description="Basic and acidic residues" evidence="1">
    <location>
        <begin position="39"/>
        <end position="65"/>
    </location>
</feature>
<name>A0A837R681_LACPE</name>
<evidence type="ECO:0000256" key="2">
    <source>
        <dbReference type="SAM" id="Phobius"/>
    </source>
</evidence>
<proteinExistence type="predicted"/>
<evidence type="ECO:0000313" key="4">
    <source>
        <dbReference type="Proteomes" id="UP000051020"/>
    </source>
</evidence>
<keyword evidence="2" id="KW-0472">Membrane</keyword>
<dbReference type="Proteomes" id="UP000051020">
    <property type="component" value="Unassembled WGS sequence"/>
</dbReference>
<organism evidence="3 4">
    <name type="scientific">Lactiplantibacillus pentosus DSM 20314</name>
    <dbReference type="NCBI Taxonomy" id="1423791"/>
    <lineage>
        <taxon>Bacteria</taxon>
        <taxon>Bacillati</taxon>
        <taxon>Bacillota</taxon>
        <taxon>Bacilli</taxon>
        <taxon>Lactobacillales</taxon>
        <taxon>Lactobacillaceae</taxon>
        <taxon>Lactiplantibacillus</taxon>
    </lineage>
</organism>
<keyword evidence="2" id="KW-0812">Transmembrane</keyword>